<dbReference type="GO" id="GO:0005886">
    <property type="term" value="C:plasma membrane"/>
    <property type="evidence" value="ECO:0007669"/>
    <property type="project" value="UniProtKB-SubCell"/>
</dbReference>
<dbReference type="EMBL" id="SLZW01000002">
    <property type="protein sequence ID" value="TCS64067.1"/>
    <property type="molecule type" value="Genomic_DNA"/>
</dbReference>
<dbReference type="PRINTS" id="PR01437">
    <property type="entry name" value="NUOXDRDTASE4"/>
</dbReference>
<dbReference type="InterPro" id="IPR001750">
    <property type="entry name" value="ND/Mrp_TM"/>
</dbReference>
<organism evidence="10 11">
    <name type="scientific">Varunaivibrio sulfuroxidans</name>
    <dbReference type="NCBI Taxonomy" id="1773489"/>
    <lineage>
        <taxon>Bacteria</taxon>
        <taxon>Pseudomonadati</taxon>
        <taxon>Pseudomonadota</taxon>
        <taxon>Alphaproteobacteria</taxon>
        <taxon>Rhodospirillales</taxon>
        <taxon>Magnetovibrionaceae</taxon>
        <taxon>Varunaivibrio</taxon>
    </lineage>
</organism>
<keyword evidence="3 7" id="KW-0812">Transmembrane</keyword>
<dbReference type="NCBIfam" id="NF009310">
    <property type="entry name" value="PRK12668.1"/>
    <property type="match status" value="1"/>
</dbReference>
<feature type="transmembrane region" description="Helical" evidence="8">
    <location>
        <begin position="336"/>
        <end position="353"/>
    </location>
</feature>
<feature type="transmembrane region" description="Helical" evidence="8">
    <location>
        <begin position="118"/>
        <end position="135"/>
    </location>
</feature>
<feature type="transmembrane region" description="Helical" evidence="8">
    <location>
        <begin position="147"/>
        <end position="168"/>
    </location>
</feature>
<feature type="transmembrane region" description="Helical" evidence="8">
    <location>
        <begin position="28"/>
        <end position="50"/>
    </location>
</feature>
<keyword evidence="5" id="KW-0560">Oxidoreductase</keyword>
<name>A0A4R3JE67_9PROT</name>
<feature type="domain" description="NADH:quinone oxidoreductase/Mrp antiporter transmembrane" evidence="9">
    <location>
        <begin position="111"/>
        <end position="382"/>
    </location>
</feature>
<evidence type="ECO:0000256" key="3">
    <source>
        <dbReference type="ARBA" id="ARBA00022692"/>
    </source>
</evidence>
<comment type="subcellular location">
    <subcellularLocation>
        <location evidence="1">Cell membrane</location>
        <topology evidence="1">Multi-pass membrane protein</topology>
    </subcellularLocation>
    <subcellularLocation>
        <location evidence="7">Membrane</location>
        <topology evidence="7">Multi-pass membrane protein</topology>
    </subcellularLocation>
</comment>
<proteinExistence type="predicted"/>
<gene>
    <name evidence="10" type="ORF">EDD55_102104</name>
</gene>
<dbReference type="RefSeq" id="WP_132938040.1">
    <property type="nucleotide sequence ID" value="NZ_CP119676.1"/>
</dbReference>
<dbReference type="InterPro" id="IPR003918">
    <property type="entry name" value="NADH_UbQ_OxRdtase"/>
</dbReference>
<feature type="transmembrane region" description="Helical" evidence="8">
    <location>
        <begin position="297"/>
        <end position="315"/>
    </location>
</feature>
<keyword evidence="2" id="KW-1003">Cell membrane</keyword>
<dbReference type="OrthoDB" id="9811798at2"/>
<dbReference type="Pfam" id="PF00361">
    <property type="entry name" value="Proton_antipo_M"/>
    <property type="match status" value="1"/>
</dbReference>
<dbReference type="AlphaFoldDB" id="A0A4R3JE67"/>
<evidence type="ECO:0000313" key="11">
    <source>
        <dbReference type="Proteomes" id="UP000295304"/>
    </source>
</evidence>
<comment type="caution">
    <text evidence="10">The sequence shown here is derived from an EMBL/GenBank/DDBJ whole genome shotgun (WGS) entry which is preliminary data.</text>
</comment>
<keyword evidence="4 8" id="KW-1133">Transmembrane helix</keyword>
<evidence type="ECO:0000313" key="10">
    <source>
        <dbReference type="EMBL" id="TCS64067.1"/>
    </source>
</evidence>
<evidence type="ECO:0000256" key="5">
    <source>
        <dbReference type="ARBA" id="ARBA00023002"/>
    </source>
</evidence>
<sequence length="565" mass="61299">MTSNLAPFAIFYAGALAIFLTQGRLRQAIVIAVPILGALNLFTLDQSMVIDGRVLDLTLSVFKADRMSMLFGYLFHLAALIGGIYSLNVKKSGELAAGMLYAGSALGAVFAGDMITLFVFWELLAVTSVFLILARGTTRAQSAAMRYMLIQVLSGVILLTGILLRYAATGSIAFGHIGLDGSLASLLIFLAFGIKAGFPLLHNWLTDSYPEATAGGTVYLSAFTTKVAIYALARAFAGTEILVDIGAVMTMFPIFYAVIENDLRRVLAYSMINQLGFMVVGIGLGTDLAMNGAISHAFNDVIFKGLLFMSMGAVLHRTGKINGSDLGGLYKSMPKTAFFCIIGAASISAFPLFSGFVSKSMVMVAALEGGHPWVWLALLFASAGVFHHAGIKIPFFAFFAHDSGIRCKEAPTNMLIAMGISAAICVFNGVYPWALYSLLPFPVDYAPYTMTHVLTQTQLLFFSALAFTLLKIFHVYPPELPGINIDSDWSYRWLLPRLARNFVHTFAPLDRGFRQMFRNSVTVLVAVVNRHHGPQGVLARATPASSMVLWVLVLLIAYMGVYFFT</sequence>
<feature type="transmembrane region" description="Helical" evidence="8">
    <location>
        <begin position="373"/>
        <end position="400"/>
    </location>
</feature>
<dbReference type="InterPro" id="IPR052175">
    <property type="entry name" value="ComplexI-like_HydComp"/>
</dbReference>
<feature type="transmembrane region" description="Helical" evidence="8">
    <location>
        <begin position="217"/>
        <end position="235"/>
    </location>
</feature>
<feature type="transmembrane region" description="Helical" evidence="8">
    <location>
        <begin position="183"/>
        <end position="205"/>
    </location>
</feature>
<evidence type="ECO:0000256" key="1">
    <source>
        <dbReference type="ARBA" id="ARBA00004651"/>
    </source>
</evidence>
<evidence type="ECO:0000256" key="4">
    <source>
        <dbReference type="ARBA" id="ARBA00022989"/>
    </source>
</evidence>
<dbReference type="GO" id="GO:0042773">
    <property type="term" value="P:ATP synthesis coupled electron transport"/>
    <property type="evidence" value="ECO:0007669"/>
    <property type="project" value="InterPro"/>
</dbReference>
<evidence type="ECO:0000256" key="6">
    <source>
        <dbReference type="ARBA" id="ARBA00023136"/>
    </source>
</evidence>
<feature type="transmembrane region" description="Helical" evidence="8">
    <location>
        <begin position="6"/>
        <end position="21"/>
    </location>
</feature>
<feature type="transmembrane region" description="Helical" evidence="8">
    <location>
        <begin position="241"/>
        <end position="259"/>
    </location>
</feature>
<dbReference type="PANTHER" id="PTHR42682">
    <property type="entry name" value="HYDROGENASE-4 COMPONENT F"/>
    <property type="match status" value="1"/>
</dbReference>
<evidence type="ECO:0000256" key="7">
    <source>
        <dbReference type="RuleBase" id="RU000320"/>
    </source>
</evidence>
<evidence type="ECO:0000256" key="8">
    <source>
        <dbReference type="SAM" id="Phobius"/>
    </source>
</evidence>
<evidence type="ECO:0000259" key="9">
    <source>
        <dbReference type="Pfam" id="PF00361"/>
    </source>
</evidence>
<feature type="transmembrane region" description="Helical" evidence="8">
    <location>
        <begin position="70"/>
        <end position="88"/>
    </location>
</feature>
<feature type="transmembrane region" description="Helical" evidence="8">
    <location>
        <begin position="266"/>
        <end position="285"/>
    </location>
</feature>
<keyword evidence="11" id="KW-1185">Reference proteome</keyword>
<feature type="transmembrane region" description="Helical" evidence="8">
    <location>
        <begin position="453"/>
        <end position="473"/>
    </location>
</feature>
<dbReference type="GO" id="GO:0016491">
    <property type="term" value="F:oxidoreductase activity"/>
    <property type="evidence" value="ECO:0007669"/>
    <property type="project" value="UniProtKB-KW"/>
</dbReference>
<dbReference type="PANTHER" id="PTHR42682:SF4">
    <property type="entry name" value="NADH-UBIQUINONE_PLASTOQUINONE"/>
    <property type="match status" value="1"/>
</dbReference>
<feature type="transmembrane region" description="Helical" evidence="8">
    <location>
        <begin position="412"/>
        <end position="433"/>
    </location>
</feature>
<dbReference type="Proteomes" id="UP000295304">
    <property type="component" value="Unassembled WGS sequence"/>
</dbReference>
<feature type="transmembrane region" description="Helical" evidence="8">
    <location>
        <begin position="547"/>
        <end position="564"/>
    </location>
</feature>
<feature type="transmembrane region" description="Helical" evidence="8">
    <location>
        <begin position="95"/>
        <end position="112"/>
    </location>
</feature>
<dbReference type="GO" id="GO:0008137">
    <property type="term" value="F:NADH dehydrogenase (ubiquinone) activity"/>
    <property type="evidence" value="ECO:0007669"/>
    <property type="project" value="InterPro"/>
</dbReference>
<accession>A0A4R3JE67</accession>
<keyword evidence="6 8" id="KW-0472">Membrane</keyword>
<evidence type="ECO:0000256" key="2">
    <source>
        <dbReference type="ARBA" id="ARBA00022475"/>
    </source>
</evidence>
<reference evidence="10 11" key="1">
    <citation type="submission" date="2019-03" db="EMBL/GenBank/DDBJ databases">
        <title>Genomic Encyclopedia of Type Strains, Phase IV (KMG-IV): sequencing the most valuable type-strain genomes for metagenomic binning, comparative biology and taxonomic classification.</title>
        <authorList>
            <person name="Goeker M."/>
        </authorList>
    </citation>
    <scope>NUCLEOTIDE SEQUENCE [LARGE SCALE GENOMIC DNA]</scope>
    <source>
        <strain evidence="10 11">DSM 101688</strain>
    </source>
</reference>
<protein>
    <submittedName>
        <fullName evidence="10">Multisubunit sodium/proton antiporter MrpD subunit</fullName>
    </submittedName>
</protein>